<reference evidence="1" key="1">
    <citation type="submission" date="2016-12" db="EMBL/GenBank/DDBJ databases">
        <authorList>
            <person name="Moulin L."/>
        </authorList>
    </citation>
    <scope>NUCLEOTIDE SEQUENCE [LARGE SCALE GENOMIC DNA]</scope>
    <source>
        <strain evidence="1">STM 7183</strain>
    </source>
</reference>
<dbReference type="AlphaFoldDB" id="A0A1N7SLX2"/>
<evidence type="ECO:0000313" key="2">
    <source>
        <dbReference type="Proteomes" id="UP000195569"/>
    </source>
</evidence>
<protein>
    <recommendedName>
        <fullName evidence="3">Transposase</fullName>
    </recommendedName>
</protein>
<evidence type="ECO:0000313" key="1">
    <source>
        <dbReference type="EMBL" id="SIT48332.1"/>
    </source>
</evidence>
<dbReference type="Proteomes" id="UP000195569">
    <property type="component" value="Unassembled WGS sequence"/>
</dbReference>
<dbReference type="PANTHER" id="PTHR47515:SF1">
    <property type="entry name" value="BLR2054 PROTEIN"/>
    <property type="match status" value="1"/>
</dbReference>
<dbReference type="PANTHER" id="PTHR47515">
    <property type="entry name" value="LOW CALCIUM RESPONSE LOCUS PROTEIN T"/>
    <property type="match status" value="1"/>
</dbReference>
<dbReference type="EMBL" id="CYGY02000063">
    <property type="protein sequence ID" value="SIT48332.1"/>
    <property type="molecule type" value="Genomic_DNA"/>
</dbReference>
<organism evidence="1 2">
    <name type="scientific">Paraburkholderia piptadeniae</name>
    <dbReference type="NCBI Taxonomy" id="1701573"/>
    <lineage>
        <taxon>Bacteria</taxon>
        <taxon>Pseudomonadati</taxon>
        <taxon>Pseudomonadota</taxon>
        <taxon>Betaproteobacteria</taxon>
        <taxon>Burkholderiales</taxon>
        <taxon>Burkholderiaceae</taxon>
        <taxon>Paraburkholderia</taxon>
    </lineage>
</organism>
<evidence type="ECO:0008006" key="3">
    <source>
        <dbReference type="Google" id="ProtNLM"/>
    </source>
</evidence>
<name>A0A1N7SLX2_9BURK</name>
<gene>
    <name evidence="1" type="ORF">BN2476_630121</name>
</gene>
<sequence>MRTLTIVDNYTRECLAIDVKASLRGEDVVAALDRITSDRPLPRFIKRRQRVRIHLEGAGPMGIRERRRNRLLTSRQADR</sequence>
<comment type="caution">
    <text evidence="1">The sequence shown here is derived from an EMBL/GenBank/DDBJ whole genome shotgun (WGS) entry which is preliminary data.</text>
</comment>
<proteinExistence type="predicted"/>
<accession>A0A1N7SLX2</accession>
<keyword evidence="2" id="KW-1185">Reference proteome</keyword>